<dbReference type="Pfam" id="PF09339">
    <property type="entry name" value="HTH_IclR"/>
    <property type="match status" value="1"/>
</dbReference>
<dbReference type="InterPro" id="IPR029016">
    <property type="entry name" value="GAF-like_dom_sf"/>
</dbReference>
<dbReference type="InterPro" id="IPR050707">
    <property type="entry name" value="HTH_MetabolicPath_Reg"/>
</dbReference>
<keyword evidence="3" id="KW-0804">Transcription</keyword>
<feature type="domain" description="IclR-ED" evidence="7">
    <location>
        <begin position="69"/>
        <end position="253"/>
    </location>
</feature>
<name>A0A9D1DRQ7_9FIRM</name>
<evidence type="ECO:0000256" key="4">
    <source>
        <dbReference type="ARBA" id="ARBA00058938"/>
    </source>
</evidence>
<sequence>MSEKNPIQSAERIFEILEYLAEHGVCSLTEIGTALSLSKSTTHRLLHSLCMMGYVTKDSFSGRYTLTFKILEIAGHVLDRIDVLAVAHRYIDRLMKQVHETVHFVQREGNHIVYVDKVESDASSIRMVSRIGLRMPMYCTGVGKAMLAQMTEREVREIWESTPIEKCTENTITDLDVLLRELAEIRLRGYAIDNEENEIGVRCIAACVQDYTGRADAAFSISAPAARMPDERLREFSDYVLQTRRDISRELGYRG</sequence>
<dbReference type="InterPro" id="IPR005471">
    <property type="entry name" value="Tscrpt_reg_IclR_N"/>
</dbReference>
<dbReference type="GO" id="GO:0003700">
    <property type="term" value="F:DNA-binding transcription factor activity"/>
    <property type="evidence" value="ECO:0007669"/>
    <property type="project" value="TreeGrafter"/>
</dbReference>
<evidence type="ECO:0000256" key="3">
    <source>
        <dbReference type="ARBA" id="ARBA00023163"/>
    </source>
</evidence>
<organism evidence="8 9">
    <name type="scientific">Candidatus Gallacutalibacter pullicola</name>
    <dbReference type="NCBI Taxonomy" id="2840830"/>
    <lineage>
        <taxon>Bacteria</taxon>
        <taxon>Bacillati</taxon>
        <taxon>Bacillota</taxon>
        <taxon>Clostridia</taxon>
        <taxon>Eubacteriales</taxon>
        <taxon>Candidatus Gallacutalibacter</taxon>
    </lineage>
</organism>
<dbReference type="SUPFAM" id="SSF46785">
    <property type="entry name" value="Winged helix' DNA-binding domain"/>
    <property type="match status" value="1"/>
</dbReference>
<dbReference type="FunFam" id="1.10.10.10:FF:000056">
    <property type="entry name" value="IclR family transcriptional regulator"/>
    <property type="match status" value="1"/>
</dbReference>
<comment type="caution">
    <text evidence="8">The sequence shown here is derived from an EMBL/GenBank/DDBJ whole genome shotgun (WGS) entry which is preliminary data.</text>
</comment>
<comment type="function">
    <text evidence="4">May be an activator protein for the gylABX operon.</text>
</comment>
<dbReference type="InterPro" id="IPR036390">
    <property type="entry name" value="WH_DNA-bd_sf"/>
</dbReference>
<protein>
    <recommendedName>
        <fullName evidence="5">Glycerol operon regulatory protein</fullName>
    </recommendedName>
</protein>
<gene>
    <name evidence="8" type="ORF">IAA54_08900</name>
</gene>
<dbReference type="SUPFAM" id="SSF55781">
    <property type="entry name" value="GAF domain-like"/>
    <property type="match status" value="1"/>
</dbReference>
<dbReference type="GO" id="GO:0003677">
    <property type="term" value="F:DNA binding"/>
    <property type="evidence" value="ECO:0007669"/>
    <property type="project" value="UniProtKB-KW"/>
</dbReference>
<dbReference type="SMART" id="SM00346">
    <property type="entry name" value="HTH_ICLR"/>
    <property type="match status" value="1"/>
</dbReference>
<dbReference type="GO" id="GO:0045892">
    <property type="term" value="P:negative regulation of DNA-templated transcription"/>
    <property type="evidence" value="ECO:0007669"/>
    <property type="project" value="TreeGrafter"/>
</dbReference>
<evidence type="ECO:0000259" key="6">
    <source>
        <dbReference type="PROSITE" id="PS51077"/>
    </source>
</evidence>
<keyword evidence="2" id="KW-0238">DNA-binding</keyword>
<evidence type="ECO:0000256" key="5">
    <source>
        <dbReference type="ARBA" id="ARBA00070406"/>
    </source>
</evidence>
<dbReference type="InterPro" id="IPR036388">
    <property type="entry name" value="WH-like_DNA-bd_sf"/>
</dbReference>
<reference evidence="8" key="2">
    <citation type="journal article" date="2021" name="PeerJ">
        <title>Extensive microbial diversity within the chicken gut microbiome revealed by metagenomics and culture.</title>
        <authorList>
            <person name="Gilroy R."/>
            <person name="Ravi A."/>
            <person name="Getino M."/>
            <person name="Pursley I."/>
            <person name="Horton D.L."/>
            <person name="Alikhan N.F."/>
            <person name="Baker D."/>
            <person name="Gharbi K."/>
            <person name="Hall N."/>
            <person name="Watson M."/>
            <person name="Adriaenssens E.M."/>
            <person name="Foster-Nyarko E."/>
            <person name="Jarju S."/>
            <person name="Secka A."/>
            <person name="Antonio M."/>
            <person name="Oren A."/>
            <person name="Chaudhuri R.R."/>
            <person name="La Ragione R."/>
            <person name="Hildebrand F."/>
            <person name="Pallen M.J."/>
        </authorList>
    </citation>
    <scope>NUCLEOTIDE SEQUENCE</scope>
    <source>
        <strain evidence="8">ChiSjej1B19-7085</strain>
    </source>
</reference>
<feature type="domain" description="HTH iclR-type" evidence="6">
    <location>
        <begin position="7"/>
        <end position="68"/>
    </location>
</feature>
<dbReference type="Gene3D" id="3.30.450.40">
    <property type="match status" value="1"/>
</dbReference>
<proteinExistence type="predicted"/>
<evidence type="ECO:0000259" key="7">
    <source>
        <dbReference type="PROSITE" id="PS51078"/>
    </source>
</evidence>
<dbReference type="EMBL" id="DVHF01000103">
    <property type="protein sequence ID" value="HIR57776.1"/>
    <property type="molecule type" value="Genomic_DNA"/>
</dbReference>
<dbReference type="PANTHER" id="PTHR30136:SF35">
    <property type="entry name" value="HTH-TYPE TRANSCRIPTIONAL REGULATOR RV1719"/>
    <property type="match status" value="1"/>
</dbReference>
<evidence type="ECO:0000313" key="8">
    <source>
        <dbReference type="EMBL" id="HIR57776.1"/>
    </source>
</evidence>
<dbReference type="PROSITE" id="PS51078">
    <property type="entry name" value="ICLR_ED"/>
    <property type="match status" value="1"/>
</dbReference>
<keyword evidence="1" id="KW-0805">Transcription regulation</keyword>
<dbReference type="AlphaFoldDB" id="A0A9D1DRQ7"/>
<dbReference type="Proteomes" id="UP000886785">
    <property type="component" value="Unassembled WGS sequence"/>
</dbReference>
<evidence type="ECO:0000313" key="9">
    <source>
        <dbReference type="Proteomes" id="UP000886785"/>
    </source>
</evidence>
<reference evidence="8" key="1">
    <citation type="submission" date="2020-10" db="EMBL/GenBank/DDBJ databases">
        <authorList>
            <person name="Gilroy R."/>
        </authorList>
    </citation>
    <scope>NUCLEOTIDE SEQUENCE</scope>
    <source>
        <strain evidence="8">ChiSjej1B19-7085</strain>
    </source>
</reference>
<dbReference type="Gene3D" id="1.10.10.10">
    <property type="entry name" value="Winged helix-like DNA-binding domain superfamily/Winged helix DNA-binding domain"/>
    <property type="match status" value="1"/>
</dbReference>
<dbReference type="PROSITE" id="PS51077">
    <property type="entry name" value="HTH_ICLR"/>
    <property type="match status" value="1"/>
</dbReference>
<evidence type="ECO:0000256" key="2">
    <source>
        <dbReference type="ARBA" id="ARBA00023125"/>
    </source>
</evidence>
<evidence type="ECO:0000256" key="1">
    <source>
        <dbReference type="ARBA" id="ARBA00023015"/>
    </source>
</evidence>
<dbReference type="Pfam" id="PF01614">
    <property type="entry name" value="IclR_C"/>
    <property type="match status" value="1"/>
</dbReference>
<dbReference type="PANTHER" id="PTHR30136">
    <property type="entry name" value="HELIX-TURN-HELIX TRANSCRIPTIONAL REGULATOR, ICLR FAMILY"/>
    <property type="match status" value="1"/>
</dbReference>
<dbReference type="InterPro" id="IPR014757">
    <property type="entry name" value="Tscrpt_reg_IclR_C"/>
</dbReference>
<accession>A0A9D1DRQ7</accession>